<dbReference type="SUPFAM" id="SSF52313">
    <property type="entry name" value="Ribosomal protein S2"/>
    <property type="match status" value="1"/>
</dbReference>
<dbReference type="Proteomes" id="UP000034740">
    <property type="component" value="Unassembled WGS sequence"/>
</dbReference>
<protein>
    <recommendedName>
        <fullName evidence="4 5">Small ribosomal subunit protein uS2</fullName>
    </recommendedName>
</protein>
<dbReference type="InterPro" id="IPR001865">
    <property type="entry name" value="Ribosomal_uS2"/>
</dbReference>
<proteinExistence type="inferred from homology"/>
<dbReference type="PROSITE" id="PS00962">
    <property type="entry name" value="RIBOSOMAL_S2_1"/>
    <property type="match status" value="1"/>
</dbReference>
<dbReference type="InterPro" id="IPR023591">
    <property type="entry name" value="Ribosomal_uS2_flav_dom_sf"/>
</dbReference>
<dbReference type="NCBIfam" id="TIGR01011">
    <property type="entry name" value="rpsB_bact"/>
    <property type="match status" value="1"/>
</dbReference>
<keyword evidence="2 5" id="KW-0689">Ribosomal protein</keyword>
<dbReference type="PRINTS" id="PR00395">
    <property type="entry name" value="RIBOSOMALS2"/>
</dbReference>
<dbReference type="PANTHER" id="PTHR12534:SF0">
    <property type="entry name" value="SMALL RIBOSOMAL SUBUNIT PROTEIN US2M"/>
    <property type="match status" value="1"/>
</dbReference>
<evidence type="ECO:0000313" key="6">
    <source>
        <dbReference type="EMBL" id="KKW35351.1"/>
    </source>
</evidence>
<evidence type="ECO:0000256" key="1">
    <source>
        <dbReference type="ARBA" id="ARBA00006242"/>
    </source>
</evidence>
<organism evidence="6 7">
    <name type="scientific">Candidatus Adlerbacteria bacterium GW2011_GWA1_54_10</name>
    <dbReference type="NCBI Taxonomy" id="1618605"/>
    <lineage>
        <taxon>Bacteria</taxon>
        <taxon>Candidatus Adleribacteriota</taxon>
    </lineage>
</organism>
<dbReference type="GO" id="GO:0015935">
    <property type="term" value="C:small ribosomal subunit"/>
    <property type="evidence" value="ECO:0007669"/>
    <property type="project" value="InterPro"/>
</dbReference>
<evidence type="ECO:0000256" key="5">
    <source>
        <dbReference type="HAMAP-Rule" id="MF_00291"/>
    </source>
</evidence>
<evidence type="ECO:0000256" key="3">
    <source>
        <dbReference type="ARBA" id="ARBA00023274"/>
    </source>
</evidence>
<dbReference type="InterPro" id="IPR018130">
    <property type="entry name" value="Ribosomal_uS2_CS"/>
</dbReference>
<dbReference type="Gene3D" id="1.10.287.610">
    <property type="entry name" value="Helix hairpin bin"/>
    <property type="match status" value="1"/>
</dbReference>
<comment type="caution">
    <text evidence="6">The sequence shown here is derived from an EMBL/GenBank/DDBJ whole genome shotgun (WGS) entry which is preliminary data.</text>
</comment>
<dbReference type="GO" id="GO:0006412">
    <property type="term" value="P:translation"/>
    <property type="evidence" value="ECO:0007669"/>
    <property type="project" value="UniProtKB-UniRule"/>
</dbReference>
<evidence type="ECO:0000256" key="2">
    <source>
        <dbReference type="ARBA" id="ARBA00022980"/>
    </source>
</evidence>
<comment type="similarity">
    <text evidence="1 5">Belongs to the universal ribosomal protein uS2 family.</text>
</comment>
<dbReference type="HAMAP" id="MF_00291_B">
    <property type="entry name" value="Ribosomal_uS2_B"/>
    <property type="match status" value="1"/>
</dbReference>
<accession>A0A0G1XWJ9</accession>
<evidence type="ECO:0000313" key="7">
    <source>
        <dbReference type="Proteomes" id="UP000034740"/>
    </source>
</evidence>
<reference evidence="6 7" key="1">
    <citation type="journal article" date="2015" name="Nature">
        <title>rRNA introns, odd ribosomes, and small enigmatic genomes across a large radiation of phyla.</title>
        <authorList>
            <person name="Brown C.T."/>
            <person name="Hug L.A."/>
            <person name="Thomas B.C."/>
            <person name="Sharon I."/>
            <person name="Castelle C.J."/>
            <person name="Singh A."/>
            <person name="Wilkins M.J."/>
            <person name="Williams K.H."/>
            <person name="Banfield J.F."/>
        </authorList>
    </citation>
    <scope>NUCLEOTIDE SEQUENCE [LARGE SCALE GENOMIC DNA]</scope>
</reference>
<dbReference type="PANTHER" id="PTHR12534">
    <property type="entry name" value="30S RIBOSOMAL PROTEIN S2 PROKARYOTIC AND ORGANELLAR"/>
    <property type="match status" value="1"/>
</dbReference>
<dbReference type="Gene3D" id="3.40.50.10490">
    <property type="entry name" value="Glucose-6-phosphate isomerase like protein, domain 1"/>
    <property type="match status" value="1"/>
</dbReference>
<dbReference type="InterPro" id="IPR005706">
    <property type="entry name" value="Ribosomal_uS2_bac/mit/plastid"/>
</dbReference>
<dbReference type="GO" id="GO:0003735">
    <property type="term" value="F:structural constituent of ribosome"/>
    <property type="evidence" value="ECO:0007669"/>
    <property type="project" value="InterPro"/>
</dbReference>
<dbReference type="CDD" id="cd01425">
    <property type="entry name" value="RPS2"/>
    <property type="match status" value="1"/>
</dbReference>
<gene>
    <name evidence="5" type="primary">rpsB</name>
    <name evidence="6" type="ORF">UY83_C0010G0019</name>
</gene>
<sequence length="226" mass="25012">MSDQIIEKLFSAGAHFGLSPKYRHPSAAQYLFGKKGSVELIDLEQTVKGLEGARAFVKELAAERKTILFVGGKAEARGQVARVAMAIGAPYCAARWIGGTLTNWSEIKKRLSRLEELAEIREKGELTKFTKRERLLIDREIVNLERMFGGLRGMQKLPDALVVIDPKREAAAVTEANSLSIPVVALLNTDCDRSKISYPIPGNDASKETIRLALDEIVKAYEEARQ</sequence>
<dbReference type="EMBL" id="LCRO01000010">
    <property type="protein sequence ID" value="KKW35351.1"/>
    <property type="molecule type" value="Genomic_DNA"/>
</dbReference>
<keyword evidence="3 5" id="KW-0687">Ribonucleoprotein</keyword>
<dbReference type="AlphaFoldDB" id="A0A0G1XWJ9"/>
<evidence type="ECO:0000256" key="4">
    <source>
        <dbReference type="ARBA" id="ARBA00035256"/>
    </source>
</evidence>
<dbReference type="Pfam" id="PF00318">
    <property type="entry name" value="Ribosomal_S2"/>
    <property type="match status" value="1"/>
</dbReference>
<name>A0A0G1XWJ9_9BACT</name>